<sequence length="127" mass="14381">MQLYTLKVIESDLSHGGLTLFSQHVHHEKFVSANLRLCGENAMPYIKSEELAIQFLNAILPVLEKKYGSGFKVEIEAFTMSMNSSVASRKIRKKAEDDSDLIEQRLIVNYFTPRRSPKFPPPGDVVP</sequence>
<protein>
    <submittedName>
        <fullName evidence="1">Uncharacterized protein</fullName>
    </submittedName>
</protein>
<gene>
    <name evidence="1" type="ORF">FNU76_19080</name>
</gene>
<organism evidence="1 2">
    <name type="scientific">Chitinimonas arctica</name>
    <dbReference type="NCBI Taxonomy" id="2594795"/>
    <lineage>
        <taxon>Bacteria</taxon>
        <taxon>Pseudomonadati</taxon>
        <taxon>Pseudomonadota</taxon>
        <taxon>Betaproteobacteria</taxon>
        <taxon>Neisseriales</taxon>
        <taxon>Chitinibacteraceae</taxon>
        <taxon>Chitinimonas</taxon>
    </lineage>
</organism>
<dbReference type="RefSeq" id="WP_144279667.1">
    <property type="nucleotide sequence ID" value="NZ_CP041730.1"/>
</dbReference>
<accession>A0A516SJG4</accession>
<reference evidence="2" key="1">
    <citation type="submission" date="2019-07" db="EMBL/GenBank/DDBJ databases">
        <title>Chitinimonas sp. nov., isolated from Ny-Alesund, arctica soil.</title>
        <authorList>
            <person name="Xu Q."/>
            <person name="Peng F."/>
        </authorList>
    </citation>
    <scope>NUCLEOTIDE SEQUENCE [LARGE SCALE GENOMIC DNA]</scope>
    <source>
        <strain evidence="2">R3-44</strain>
    </source>
</reference>
<name>A0A516SJG4_9NEIS</name>
<dbReference type="Proteomes" id="UP000317550">
    <property type="component" value="Chromosome"/>
</dbReference>
<dbReference type="AlphaFoldDB" id="A0A516SJG4"/>
<dbReference type="EMBL" id="CP041730">
    <property type="protein sequence ID" value="QDQ28284.1"/>
    <property type="molecule type" value="Genomic_DNA"/>
</dbReference>
<evidence type="ECO:0000313" key="2">
    <source>
        <dbReference type="Proteomes" id="UP000317550"/>
    </source>
</evidence>
<evidence type="ECO:0000313" key="1">
    <source>
        <dbReference type="EMBL" id="QDQ28284.1"/>
    </source>
</evidence>
<dbReference type="KEGG" id="cari:FNU76_19080"/>
<proteinExistence type="predicted"/>
<keyword evidence="2" id="KW-1185">Reference proteome</keyword>